<dbReference type="GO" id="GO:0005509">
    <property type="term" value="F:calcium ion binding"/>
    <property type="evidence" value="ECO:0007669"/>
    <property type="project" value="InterPro"/>
</dbReference>
<dbReference type="AlphaFoldDB" id="A0A830HC35"/>
<dbReference type="PROSITE" id="PS50222">
    <property type="entry name" value="EF_HAND_2"/>
    <property type="match status" value="1"/>
</dbReference>
<dbReference type="Proteomes" id="UP000660262">
    <property type="component" value="Unassembled WGS sequence"/>
</dbReference>
<dbReference type="InterPro" id="IPR018247">
    <property type="entry name" value="EF_Hand_1_Ca_BS"/>
</dbReference>
<dbReference type="PROSITE" id="PS00018">
    <property type="entry name" value="EF_HAND_1"/>
    <property type="match status" value="1"/>
</dbReference>
<feature type="domain" description="EF-hand" evidence="2">
    <location>
        <begin position="86"/>
        <end position="111"/>
    </location>
</feature>
<name>A0A830HC35_9CHLO</name>
<feature type="compositionally biased region" description="Low complexity" evidence="1">
    <location>
        <begin position="175"/>
        <end position="184"/>
    </location>
</feature>
<comment type="caution">
    <text evidence="3">The sequence shown here is derived from an EMBL/GenBank/DDBJ whole genome shotgun (WGS) entry which is preliminary data.</text>
</comment>
<sequence>MASDAPPADATTETKTSTINDAVAQVNDLLKSKGIDLTAYAEKGEAALEPYMDKAKQYYNSGMELATPYVNDLMSKVNDFKSELTKVLDTDGDGKISMGEYAAGATKVPGLVMGWMKSMFGCLGSKAKQASEAAGLDDVLAGVDKMMQDKLGIDLGKYLSLNPEIDTSAPPPTAPADTTTATTK</sequence>
<evidence type="ECO:0000256" key="1">
    <source>
        <dbReference type="SAM" id="MobiDB-lite"/>
    </source>
</evidence>
<organism evidence="3 4">
    <name type="scientific">Pycnococcus provasolii</name>
    <dbReference type="NCBI Taxonomy" id="41880"/>
    <lineage>
        <taxon>Eukaryota</taxon>
        <taxon>Viridiplantae</taxon>
        <taxon>Chlorophyta</taxon>
        <taxon>Pseudoscourfieldiophyceae</taxon>
        <taxon>Pseudoscourfieldiales</taxon>
        <taxon>Pycnococcaceae</taxon>
        <taxon>Pycnococcus</taxon>
    </lineage>
</organism>
<gene>
    <name evidence="3" type="ORF">PPROV_000367800</name>
</gene>
<keyword evidence="4" id="KW-1185">Reference proteome</keyword>
<protein>
    <recommendedName>
        <fullName evidence="2">EF-hand domain-containing protein</fullName>
    </recommendedName>
</protein>
<proteinExistence type="predicted"/>
<evidence type="ECO:0000313" key="3">
    <source>
        <dbReference type="EMBL" id="GHP04926.1"/>
    </source>
</evidence>
<feature type="region of interest" description="Disordered" evidence="1">
    <location>
        <begin position="162"/>
        <end position="184"/>
    </location>
</feature>
<evidence type="ECO:0000259" key="2">
    <source>
        <dbReference type="PROSITE" id="PS50222"/>
    </source>
</evidence>
<accession>A0A830HC35</accession>
<dbReference type="InterPro" id="IPR002048">
    <property type="entry name" value="EF_hand_dom"/>
</dbReference>
<dbReference type="EMBL" id="BNJQ01000009">
    <property type="protein sequence ID" value="GHP04926.1"/>
    <property type="molecule type" value="Genomic_DNA"/>
</dbReference>
<evidence type="ECO:0000313" key="4">
    <source>
        <dbReference type="Proteomes" id="UP000660262"/>
    </source>
</evidence>
<reference evidence="3" key="1">
    <citation type="submission" date="2020-10" db="EMBL/GenBank/DDBJ databases">
        <title>Unveiling of a novel bifunctional photoreceptor, Dualchrome1, isolated from a cosmopolitan green alga.</title>
        <authorList>
            <person name="Suzuki S."/>
            <person name="Kawachi M."/>
        </authorList>
    </citation>
    <scope>NUCLEOTIDE SEQUENCE</scope>
    <source>
        <strain evidence="3">NIES 2893</strain>
    </source>
</reference>